<evidence type="ECO:0000259" key="1">
    <source>
        <dbReference type="Pfam" id="PF13568"/>
    </source>
</evidence>
<comment type="caution">
    <text evidence="2">The sequence shown here is derived from an EMBL/GenBank/DDBJ whole genome shotgun (WGS) entry which is preliminary data.</text>
</comment>
<gene>
    <name evidence="2" type="ORF">HMPREF9136_1067</name>
</gene>
<dbReference type="eggNOG" id="COG3637">
    <property type="taxonomic scope" value="Bacteria"/>
</dbReference>
<dbReference type="EMBL" id="AFPW01000013">
    <property type="protein sequence ID" value="EGQ15702.1"/>
    <property type="molecule type" value="Genomic_DNA"/>
</dbReference>
<organism evidence="2 3">
    <name type="scientific">Prevotella dentalis (strain ATCC 49559 / DSM 3688 / JCM 13448 / NCTC 12043 / ES 2772)</name>
    <name type="common">Mitsuokella dentalis</name>
    <dbReference type="NCBI Taxonomy" id="908937"/>
    <lineage>
        <taxon>Bacteria</taxon>
        <taxon>Pseudomonadati</taxon>
        <taxon>Bacteroidota</taxon>
        <taxon>Bacteroidia</taxon>
        <taxon>Bacteroidales</taxon>
        <taxon>Prevotellaceae</taxon>
        <taxon>Prevotella</taxon>
    </lineage>
</organism>
<protein>
    <recommendedName>
        <fullName evidence="1">Outer membrane protein beta-barrel domain-containing protein</fullName>
    </recommendedName>
</protein>
<accession>F9D2A8</accession>
<evidence type="ECO:0000313" key="2">
    <source>
        <dbReference type="EMBL" id="EGQ15702.1"/>
    </source>
</evidence>
<name>F9D2A8_PREDD</name>
<dbReference type="Proteomes" id="UP000007820">
    <property type="component" value="Unassembled WGS sequence"/>
</dbReference>
<feature type="domain" description="Outer membrane protein beta-barrel" evidence="1">
    <location>
        <begin position="62"/>
        <end position="212"/>
    </location>
</feature>
<reference evidence="2 3" key="1">
    <citation type="submission" date="2011-04" db="EMBL/GenBank/DDBJ databases">
        <authorList>
            <person name="Muzny D."/>
            <person name="Qin X."/>
            <person name="Deng J."/>
            <person name="Jiang H."/>
            <person name="Liu Y."/>
            <person name="Qu J."/>
            <person name="Song X.-Z."/>
            <person name="Zhang L."/>
            <person name="Thornton R."/>
            <person name="Coyle M."/>
            <person name="Francisco L."/>
            <person name="Jackson L."/>
            <person name="Javaid M."/>
            <person name="Korchina V."/>
            <person name="Kovar C."/>
            <person name="Mata R."/>
            <person name="Mathew T."/>
            <person name="Ngo R."/>
            <person name="Nguyen L."/>
            <person name="Nguyen N."/>
            <person name="Okwuonu G."/>
            <person name="Ongeri F."/>
            <person name="Pham C."/>
            <person name="Simmons D."/>
            <person name="Wilczek-Boney K."/>
            <person name="Hale W."/>
            <person name="Jakkamsetti A."/>
            <person name="Pham P."/>
            <person name="Ruth R."/>
            <person name="San Lucas F."/>
            <person name="Warren J."/>
            <person name="Zhang J."/>
            <person name="Zhao Z."/>
            <person name="Zhou C."/>
            <person name="Zhu D."/>
            <person name="Lee S."/>
            <person name="Bess C."/>
            <person name="Blankenburg K."/>
            <person name="Forbes L."/>
            <person name="Fu Q."/>
            <person name="Gubbala S."/>
            <person name="Hirani K."/>
            <person name="Jayaseelan J.C."/>
            <person name="Lara F."/>
            <person name="Munidasa M."/>
            <person name="Palculict T."/>
            <person name="Patil S."/>
            <person name="Pu L.-L."/>
            <person name="Saada N."/>
            <person name="Tang L."/>
            <person name="Weissenberger G."/>
            <person name="Zhu Y."/>
            <person name="Hemphill L."/>
            <person name="Shang Y."/>
            <person name="Youmans B."/>
            <person name="Ayvaz T."/>
            <person name="Ross M."/>
            <person name="Santibanez J."/>
            <person name="Aqrawi P."/>
            <person name="Gross S."/>
            <person name="Joshi V."/>
            <person name="Fowler G."/>
            <person name="Nazareth L."/>
            <person name="Reid J."/>
            <person name="Worley K."/>
            <person name="Petrosino J."/>
            <person name="Highlander S."/>
            <person name="Gibbs R."/>
        </authorList>
    </citation>
    <scope>NUCLEOTIDE SEQUENCE [LARGE SCALE GENOMIC DNA]</scope>
    <source>
        <strain evidence="2 3">DSM 3688</strain>
    </source>
</reference>
<dbReference type="AlphaFoldDB" id="F9D2A8"/>
<evidence type="ECO:0000313" key="3">
    <source>
        <dbReference type="Proteomes" id="UP000007820"/>
    </source>
</evidence>
<dbReference type="Pfam" id="PF13568">
    <property type="entry name" value="OMP_b-brl_2"/>
    <property type="match status" value="1"/>
</dbReference>
<proteinExistence type="predicted"/>
<dbReference type="InterPro" id="IPR025665">
    <property type="entry name" value="Beta-barrel_OMP_2"/>
</dbReference>
<dbReference type="STRING" id="908937.Prede_1193"/>
<sequence>MAFLRILLLLHLSDADRKPILIRPAAREDDQMNDYFNHLNIVNMKKIILSAVVMLSSLAGYAQHEVGTLSLKPQVGMTISSLTNANADAKVGLAAGAEFEYQATDIFSITAGALYSMQGAKWSGISVDLPFVGKVKTGDVKLNLSYINVPILANVYVLKGMAVKLGVQPGFCVDKDNSIAKTVDLAIPVGLSYEYNNFVLDGRYNFGVTDAFKSGDAKNSVFQITLGYKFDL</sequence>